<dbReference type="EMBL" id="KQ979575">
    <property type="protein sequence ID" value="KYN20691.1"/>
    <property type="molecule type" value="Genomic_DNA"/>
</dbReference>
<evidence type="ECO:0000313" key="2">
    <source>
        <dbReference type="Proteomes" id="UP000078492"/>
    </source>
</evidence>
<proteinExistence type="predicted"/>
<organism evidence="1 2">
    <name type="scientific">Trachymyrmex cornetzi</name>
    <dbReference type="NCBI Taxonomy" id="471704"/>
    <lineage>
        <taxon>Eukaryota</taxon>
        <taxon>Metazoa</taxon>
        <taxon>Ecdysozoa</taxon>
        <taxon>Arthropoda</taxon>
        <taxon>Hexapoda</taxon>
        <taxon>Insecta</taxon>
        <taxon>Pterygota</taxon>
        <taxon>Neoptera</taxon>
        <taxon>Endopterygota</taxon>
        <taxon>Hymenoptera</taxon>
        <taxon>Apocrita</taxon>
        <taxon>Aculeata</taxon>
        <taxon>Formicoidea</taxon>
        <taxon>Formicidae</taxon>
        <taxon>Myrmicinae</taxon>
        <taxon>Trachymyrmex</taxon>
    </lineage>
</organism>
<dbReference type="AlphaFoldDB" id="A0A151J8B0"/>
<reference evidence="1 2" key="1">
    <citation type="submission" date="2015-09" db="EMBL/GenBank/DDBJ databases">
        <title>Trachymyrmex cornetzi WGS genome.</title>
        <authorList>
            <person name="Nygaard S."/>
            <person name="Hu H."/>
            <person name="Boomsma J."/>
            <person name="Zhang G."/>
        </authorList>
    </citation>
    <scope>NUCLEOTIDE SEQUENCE [LARGE SCALE GENOMIC DNA]</scope>
    <source>
        <strain evidence="1">Tcor2-1</strain>
        <tissue evidence="1">Whole body</tissue>
    </source>
</reference>
<evidence type="ECO:0008006" key="3">
    <source>
        <dbReference type="Google" id="ProtNLM"/>
    </source>
</evidence>
<dbReference type="Proteomes" id="UP000078492">
    <property type="component" value="Unassembled WGS sequence"/>
</dbReference>
<sequence length="75" mass="8824">MLRYTNTELRNMMLFYGKCYKNDSISAVLYINDFPNKQQPSHALFDILYKDIDITAQVYSKILKETLPNLMDDVP</sequence>
<keyword evidence="2" id="KW-1185">Reference proteome</keyword>
<protein>
    <recommendedName>
        <fullName evidence="3">Mos1 transposase HTH domain-containing protein</fullName>
    </recommendedName>
</protein>
<accession>A0A151J8B0</accession>
<gene>
    <name evidence="1" type="ORF">ALC57_06950</name>
</gene>
<evidence type="ECO:0000313" key="1">
    <source>
        <dbReference type="EMBL" id="KYN20691.1"/>
    </source>
</evidence>
<name>A0A151J8B0_9HYME</name>